<keyword evidence="2" id="KW-1185">Reference proteome</keyword>
<protein>
    <submittedName>
        <fullName evidence="1">Uncharacterized protein</fullName>
    </submittedName>
</protein>
<dbReference type="AlphaFoldDB" id="A0AA38H8H3"/>
<evidence type="ECO:0000313" key="1">
    <source>
        <dbReference type="EMBL" id="KAI9635782.1"/>
    </source>
</evidence>
<comment type="caution">
    <text evidence="1">The sequence shown here is derived from an EMBL/GenBank/DDBJ whole genome shotgun (WGS) entry which is preliminary data.</text>
</comment>
<accession>A0AA38H8H3</accession>
<proteinExistence type="predicted"/>
<dbReference type="Proteomes" id="UP001164286">
    <property type="component" value="Unassembled WGS sequence"/>
</dbReference>
<dbReference type="RefSeq" id="XP_052945559.1">
    <property type="nucleotide sequence ID" value="XM_053092947.1"/>
</dbReference>
<evidence type="ECO:0000313" key="2">
    <source>
        <dbReference type="Proteomes" id="UP001164286"/>
    </source>
</evidence>
<dbReference type="EMBL" id="JAKWFO010000005">
    <property type="protein sequence ID" value="KAI9635782.1"/>
    <property type="molecule type" value="Genomic_DNA"/>
</dbReference>
<gene>
    <name evidence="1" type="ORF">MKK02DRAFT_44482</name>
</gene>
<sequence length="246" mass="27389">MTLLLNVIRSAARPVCSARAIPATRSFSLSVRTPLVGFSLGTIRSLPPAKASFHSSAARTGAWGPGLFECDHILDEVISVEEINGFPLDCFMDEWEGREDEARARLTRPHITSVMRKLTFGAGMGDRFPVNPSVVYIACCMRLGVQIYKKDLQLAERYVKLILRSNKGNDYILGQYRPLLQAIKDYKNDGETAWEPRELGLIATMVIGKDNAQLYRDGVDEDIILARLEAEKAEKEKEKNDQATGA</sequence>
<dbReference type="GeneID" id="77732152"/>
<organism evidence="1 2">
    <name type="scientific">Dioszegia hungarica</name>
    <dbReference type="NCBI Taxonomy" id="4972"/>
    <lineage>
        <taxon>Eukaryota</taxon>
        <taxon>Fungi</taxon>
        <taxon>Dikarya</taxon>
        <taxon>Basidiomycota</taxon>
        <taxon>Agaricomycotina</taxon>
        <taxon>Tremellomycetes</taxon>
        <taxon>Tremellales</taxon>
        <taxon>Bulleribasidiaceae</taxon>
        <taxon>Dioszegia</taxon>
    </lineage>
</organism>
<reference evidence="1" key="1">
    <citation type="journal article" date="2022" name="G3 (Bethesda)">
        <title>High quality genome of the basidiomycete yeast Dioszegia hungarica PDD-24b-2 isolated from cloud water.</title>
        <authorList>
            <person name="Jarrige D."/>
            <person name="Haridas S."/>
            <person name="Bleykasten-Grosshans C."/>
            <person name="Joly M."/>
            <person name="Nadalig T."/>
            <person name="Sancelme M."/>
            <person name="Vuilleumier S."/>
            <person name="Grigoriev I.V."/>
            <person name="Amato P."/>
            <person name="Bringel F."/>
        </authorList>
    </citation>
    <scope>NUCLEOTIDE SEQUENCE</scope>
    <source>
        <strain evidence="1">PDD-24b-2</strain>
    </source>
</reference>
<name>A0AA38H8H3_9TREE</name>